<dbReference type="AlphaFoldDB" id="A0AAV7FUQ0"/>
<name>A0AAV7FUQ0_DENCH</name>
<accession>A0AAV7FUQ0</accession>
<sequence length="152" mass="16926">MLTKPTPQHYQCRDVKKESFCEKGLKRENYFGESDAPPYLRVLVKQWSYDSDVGDPTMMVHGLPVFSNSDGITPLVNRTGEAVRKKNAGSLYNSGQASESVTRALPLSSLSPCPSLGAEEERPSSYPTFEGLCLEGDIWMVCLFSDLFRTVH</sequence>
<dbReference type="EMBL" id="JAGFBR010000016">
    <property type="protein sequence ID" value="KAH0453359.1"/>
    <property type="molecule type" value="Genomic_DNA"/>
</dbReference>
<gene>
    <name evidence="1" type="ORF">IEQ34_017683</name>
</gene>
<proteinExistence type="predicted"/>
<evidence type="ECO:0000313" key="2">
    <source>
        <dbReference type="Proteomes" id="UP000775213"/>
    </source>
</evidence>
<protein>
    <submittedName>
        <fullName evidence="1">Uncharacterized protein</fullName>
    </submittedName>
</protein>
<dbReference type="Proteomes" id="UP000775213">
    <property type="component" value="Unassembled WGS sequence"/>
</dbReference>
<organism evidence="1 2">
    <name type="scientific">Dendrobium chrysotoxum</name>
    <name type="common">Orchid</name>
    <dbReference type="NCBI Taxonomy" id="161865"/>
    <lineage>
        <taxon>Eukaryota</taxon>
        <taxon>Viridiplantae</taxon>
        <taxon>Streptophyta</taxon>
        <taxon>Embryophyta</taxon>
        <taxon>Tracheophyta</taxon>
        <taxon>Spermatophyta</taxon>
        <taxon>Magnoliopsida</taxon>
        <taxon>Liliopsida</taxon>
        <taxon>Asparagales</taxon>
        <taxon>Orchidaceae</taxon>
        <taxon>Epidendroideae</taxon>
        <taxon>Malaxideae</taxon>
        <taxon>Dendrobiinae</taxon>
        <taxon>Dendrobium</taxon>
    </lineage>
</organism>
<comment type="caution">
    <text evidence="1">The sequence shown here is derived from an EMBL/GenBank/DDBJ whole genome shotgun (WGS) entry which is preliminary data.</text>
</comment>
<keyword evidence="2" id="KW-1185">Reference proteome</keyword>
<evidence type="ECO:0000313" key="1">
    <source>
        <dbReference type="EMBL" id="KAH0453359.1"/>
    </source>
</evidence>
<reference evidence="1 2" key="1">
    <citation type="journal article" date="2021" name="Hortic Res">
        <title>Chromosome-scale assembly of the Dendrobium chrysotoxum genome enhances the understanding of orchid evolution.</title>
        <authorList>
            <person name="Zhang Y."/>
            <person name="Zhang G.Q."/>
            <person name="Zhang D."/>
            <person name="Liu X.D."/>
            <person name="Xu X.Y."/>
            <person name="Sun W.H."/>
            <person name="Yu X."/>
            <person name="Zhu X."/>
            <person name="Wang Z.W."/>
            <person name="Zhao X."/>
            <person name="Zhong W.Y."/>
            <person name="Chen H."/>
            <person name="Yin W.L."/>
            <person name="Huang T."/>
            <person name="Niu S.C."/>
            <person name="Liu Z.J."/>
        </authorList>
    </citation>
    <scope>NUCLEOTIDE SEQUENCE [LARGE SCALE GENOMIC DNA]</scope>
    <source>
        <strain evidence="1">Lindl</strain>
    </source>
</reference>